<dbReference type="Gene3D" id="3.10.129.10">
    <property type="entry name" value="Hotdog Thioesterase"/>
    <property type="match status" value="1"/>
</dbReference>
<evidence type="ECO:0000313" key="1">
    <source>
        <dbReference type="EMBL" id="GEN79437.1"/>
    </source>
</evidence>
<name>A0A511YW53_9CELL</name>
<dbReference type="OrthoDB" id="9799036at2"/>
<dbReference type="RefSeq" id="WP_034247543.1">
    <property type="nucleotide sequence ID" value="NZ_BJYK01000001.1"/>
</dbReference>
<dbReference type="Proteomes" id="UP000321484">
    <property type="component" value="Unassembled WGS sequence"/>
</dbReference>
<dbReference type="AlphaFoldDB" id="A0A511YW53"/>
<gene>
    <name evidence="1" type="ORF">AFE02nite_11710</name>
</gene>
<dbReference type="PANTHER" id="PTHR31793:SF24">
    <property type="entry name" value="LONG-CHAIN ACYL-COA THIOESTERASE FADM"/>
    <property type="match status" value="1"/>
</dbReference>
<organism evidence="1 2">
    <name type="scientific">Actinotalea fermentans</name>
    <dbReference type="NCBI Taxonomy" id="43671"/>
    <lineage>
        <taxon>Bacteria</taxon>
        <taxon>Bacillati</taxon>
        <taxon>Actinomycetota</taxon>
        <taxon>Actinomycetes</taxon>
        <taxon>Micrococcales</taxon>
        <taxon>Cellulomonadaceae</taxon>
        <taxon>Actinotalea</taxon>
    </lineage>
</organism>
<evidence type="ECO:0000313" key="2">
    <source>
        <dbReference type="Proteomes" id="UP000321484"/>
    </source>
</evidence>
<dbReference type="EMBL" id="BJYK01000001">
    <property type="protein sequence ID" value="GEN79437.1"/>
    <property type="molecule type" value="Genomic_DNA"/>
</dbReference>
<protein>
    <submittedName>
        <fullName evidence="1">Thioesterase</fullName>
    </submittedName>
</protein>
<accession>A0A511YW53</accession>
<dbReference type="SUPFAM" id="SSF54637">
    <property type="entry name" value="Thioesterase/thiol ester dehydrase-isomerase"/>
    <property type="match status" value="1"/>
</dbReference>
<dbReference type="CDD" id="cd00586">
    <property type="entry name" value="4HBT"/>
    <property type="match status" value="1"/>
</dbReference>
<comment type="caution">
    <text evidence="1">The sequence shown here is derived from an EMBL/GenBank/DDBJ whole genome shotgun (WGS) entry which is preliminary data.</text>
</comment>
<dbReference type="InterPro" id="IPR029069">
    <property type="entry name" value="HotDog_dom_sf"/>
</dbReference>
<keyword evidence="2" id="KW-1185">Reference proteome</keyword>
<dbReference type="Pfam" id="PF13279">
    <property type="entry name" value="4HBT_2"/>
    <property type="match status" value="1"/>
</dbReference>
<dbReference type="GO" id="GO:0047617">
    <property type="term" value="F:fatty acyl-CoA hydrolase activity"/>
    <property type="evidence" value="ECO:0007669"/>
    <property type="project" value="TreeGrafter"/>
</dbReference>
<sequence>MRARLQIPVALRWADLDAYGHVNNVAVLTLLEEARIAAFWRHPQAAEQAHPTAVLDAGPGADTVTVVARQELEYLAAVPHLREPVVIEMWLGRLGGASIEVCYEITSTVGGRRTVHVQAMTTIVMLEAASGRPRRLTPDERATWEPYVGPPVAWRRREG</sequence>
<reference evidence="1 2" key="1">
    <citation type="submission" date="2019-07" db="EMBL/GenBank/DDBJ databases">
        <title>Whole genome shotgun sequence of Actinotalea fermentans NBRC 105374.</title>
        <authorList>
            <person name="Hosoyama A."/>
            <person name="Uohara A."/>
            <person name="Ohji S."/>
            <person name="Ichikawa N."/>
        </authorList>
    </citation>
    <scope>NUCLEOTIDE SEQUENCE [LARGE SCALE GENOMIC DNA]</scope>
    <source>
        <strain evidence="1 2">NBRC 105374</strain>
    </source>
</reference>
<dbReference type="InterPro" id="IPR050563">
    <property type="entry name" value="4-hydroxybenzoyl-CoA_TE"/>
</dbReference>
<dbReference type="PANTHER" id="PTHR31793">
    <property type="entry name" value="4-HYDROXYBENZOYL-COA THIOESTERASE FAMILY MEMBER"/>
    <property type="match status" value="1"/>
</dbReference>
<proteinExistence type="predicted"/>